<dbReference type="PROSITE" id="PS50928">
    <property type="entry name" value="ABC_TM1"/>
    <property type="match status" value="2"/>
</dbReference>
<accession>A0ABS8ZXN8</accession>
<evidence type="ECO:0000256" key="7">
    <source>
        <dbReference type="ARBA" id="ARBA00023136"/>
    </source>
</evidence>
<comment type="subcellular location">
    <subcellularLocation>
        <location evidence="1">Cell inner membrane</location>
        <topology evidence="1">Multi-pass membrane protein</topology>
    </subcellularLocation>
    <subcellularLocation>
        <location evidence="8">Cell membrane</location>
        <topology evidence="8">Multi-pass membrane protein</topology>
    </subcellularLocation>
</comment>
<comment type="similarity">
    <text evidence="8">Belongs to the binding-protein-dependent transport system permease family.</text>
</comment>
<feature type="domain" description="ABC transmembrane type-1" evidence="9">
    <location>
        <begin position="51"/>
        <end position="234"/>
    </location>
</feature>
<dbReference type="PANTHER" id="PTHR43357:SF3">
    <property type="entry name" value="FE(3+)-TRANSPORT SYSTEM PERMEASE PROTEIN FBPB 2"/>
    <property type="match status" value="1"/>
</dbReference>
<feature type="transmembrane region" description="Helical" evidence="8">
    <location>
        <begin position="375"/>
        <end position="396"/>
    </location>
</feature>
<dbReference type="SUPFAM" id="SSF161098">
    <property type="entry name" value="MetI-like"/>
    <property type="match status" value="2"/>
</dbReference>
<name>A0ABS8ZXN8_9PSEU</name>
<evidence type="ECO:0000259" key="9">
    <source>
        <dbReference type="PROSITE" id="PS50928"/>
    </source>
</evidence>
<feature type="domain" description="ABC transmembrane type-1" evidence="9">
    <location>
        <begin position="303"/>
        <end position="490"/>
    </location>
</feature>
<feature type="transmembrane region" description="Helical" evidence="8">
    <location>
        <begin position="341"/>
        <end position="363"/>
    </location>
</feature>
<keyword evidence="3" id="KW-1003">Cell membrane</keyword>
<proteinExistence type="inferred from homology"/>
<dbReference type="RefSeq" id="WP_233735231.1">
    <property type="nucleotide sequence ID" value="NZ_JAJVCN010000006.1"/>
</dbReference>
<evidence type="ECO:0000313" key="11">
    <source>
        <dbReference type="Proteomes" id="UP001521150"/>
    </source>
</evidence>
<dbReference type="CDD" id="cd06261">
    <property type="entry name" value="TM_PBP2"/>
    <property type="match status" value="2"/>
</dbReference>
<evidence type="ECO:0000256" key="2">
    <source>
        <dbReference type="ARBA" id="ARBA00022448"/>
    </source>
</evidence>
<evidence type="ECO:0000256" key="5">
    <source>
        <dbReference type="ARBA" id="ARBA00022692"/>
    </source>
</evidence>
<sequence>MRSDAPVLSAAAVIAAVAALTPLAYLAVRSFERGFDTVWQVLWRDRTVELALRSLALAGAVTAACVVLGVLGAWLLVRSDIPARRIVAVLLVLPLAVPSYVSAFTWIADVPWLSGFSGAFLVLTLVSFPYVLLPVAASLRSADPAMEEVARSLGKTRWQTFVLVTLRQIRPAATAGGLLVALYALSDFGAVSLMRYEAFTMGIYTSYRATFDRTPAAILGCVLVVLALILTVGERKARGAWAARSSKNAGRTVTVVPLGKARGTAMFAVVVLVILSLGVPVFSLVRWLVIGSSADLAGLWSATWGTVTVSALGALFAVILAVPVGVYVVRHSGRLAKGVELASFAGHALPGITVGLALVFFAVRFVPGLYQRTPMLAFAYAVLFLPLAVSAVRTAVANAPPVLEDVSRSLGKGRAATRMLVTIPLAVPGVLTGAALVFLTCAKELPATLMLRPTGTDTLATELWSKTDISAFAAAAPYAAVCSWWRRFPR</sequence>
<keyword evidence="2 8" id="KW-0813">Transport</keyword>
<dbReference type="Gene3D" id="1.10.3720.10">
    <property type="entry name" value="MetI-like"/>
    <property type="match status" value="2"/>
</dbReference>
<keyword evidence="4" id="KW-0997">Cell inner membrane</keyword>
<evidence type="ECO:0000256" key="3">
    <source>
        <dbReference type="ARBA" id="ARBA00022475"/>
    </source>
</evidence>
<dbReference type="Pfam" id="PF00528">
    <property type="entry name" value="BPD_transp_1"/>
    <property type="match status" value="2"/>
</dbReference>
<gene>
    <name evidence="10" type="ORF">LWC34_56545</name>
</gene>
<feature type="transmembrane region" description="Helical" evidence="8">
    <location>
        <begin position="267"/>
        <end position="289"/>
    </location>
</feature>
<protein>
    <submittedName>
        <fullName evidence="10">Iron ABC transporter permease</fullName>
    </submittedName>
</protein>
<organism evidence="10 11">
    <name type="scientific">Kibdelosporangium philippinense</name>
    <dbReference type="NCBI Taxonomy" id="211113"/>
    <lineage>
        <taxon>Bacteria</taxon>
        <taxon>Bacillati</taxon>
        <taxon>Actinomycetota</taxon>
        <taxon>Actinomycetes</taxon>
        <taxon>Pseudonocardiales</taxon>
        <taxon>Pseudonocardiaceae</taxon>
        <taxon>Kibdelosporangium</taxon>
    </lineage>
</organism>
<feature type="transmembrane region" description="Helical" evidence="8">
    <location>
        <begin position="113"/>
        <end position="133"/>
    </location>
</feature>
<feature type="transmembrane region" description="Helical" evidence="8">
    <location>
        <begin position="216"/>
        <end position="233"/>
    </location>
</feature>
<keyword evidence="5 8" id="KW-0812">Transmembrane</keyword>
<evidence type="ECO:0000256" key="8">
    <source>
        <dbReference type="RuleBase" id="RU363032"/>
    </source>
</evidence>
<feature type="transmembrane region" description="Helical" evidence="8">
    <location>
        <begin position="86"/>
        <end position="107"/>
    </location>
</feature>
<dbReference type="InterPro" id="IPR000515">
    <property type="entry name" value="MetI-like"/>
</dbReference>
<comment type="caution">
    <text evidence="10">The sequence shown here is derived from an EMBL/GenBank/DDBJ whole genome shotgun (WGS) entry which is preliminary data.</text>
</comment>
<feature type="transmembrane region" description="Helical" evidence="8">
    <location>
        <begin position="50"/>
        <end position="77"/>
    </location>
</feature>
<dbReference type="PANTHER" id="PTHR43357">
    <property type="entry name" value="INNER MEMBRANE ABC TRANSPORTER PERMEASE PROTEIN YDCV"/>
    <property type="match status" value="1"/>
</dbReference>
<feature type="transmembrane region" description="Helical" evidence="8">
    <location>
        <begin position="417"/>
        <end position="439"/>
    </location>
</feature>
<feature type="transmembrane region" description="Helical" evidence="8">
    <location>
        <begin position="309"/>
        <end position="329"/>
    </location>
</feature>
<dbReference type="Proteomes" id="UP001521150">
    <property type="component" value="Unassembled WGS sequence"/>
</dbReference>
<dbReference type="InterPro" id="IPR035906">
    <property type="entry name" value="MetI-like_sf"/>
</dbReference>
<keyword evidence="11" id="KW-1185">Reference proteome</keyword>
<keyword evidence="6 8" id="KW-1133">Transmembrane helix</keyword>
<evidence type="ECO:0000256" key="1">
    <source>
        <dbReference type="ARBA" id="ARBA00004429"/>
    </source>
</evidence>
<evidence type="ECO:0000313" key="10">
    <source>
        <dbReference type="EMBL" id="MCE7012163.1"/>
    </source>
</evidence>
<evidence type="ECO:0000256" key="4">
    <source>
        <dbReference type="ARBA" id="ARBA00022519"/>
    </source>
</evidence>
<evidence type="ECO:0000256" key="6">
    <source>
        <dbReference type="ARBA" id="ARBA00022989"/>
    </source>
</evidence>
<dbReference type="EMBL" id="JAJVCN010000006">
    <property type="protein sequence ID" value="MCE7012163.1"/>
    <property type="molecule type" value="Genomic_DNA"/>
</dbReference>
<feature type="transmembrane region" description="Helical" evidence="8">
    <location>
        <begin position="175"/>
        <end position="196"/>
    </location>
</feature>
<reference evidence="10 11" key="1">
    <citation type="submission" date="2021-12" db="EMBL/GenBank/DDBJ databases">
        <title>Genome sequence of Kibdelosporangium philippinense ATCC 49844.</title>
        <authorList>
            <person name="Fedorov E.A."/>
            <person name="Omeragic M."/>
            <person name="Shalygina K.F."/>
            <person name="Maclea K.S."/>
        </authorList>
    </citation>
    <scope>NUCLEOTIDE SEQUENCE [LARGE SCALE GENOMIC DNA]</scope>
    <source>
        <strain evidence="10 11">ATCC 49844</strain>
    </source>
</reference>
<keyword evidence="7 8" id="KW-0472">Membrane</keyword>